<dbReference type="InterPro" id="IPR001613">
    <property type="entry name" value="Flavin_amine_oxidase"/>
</dbReference>
<protein>
    <submittedName>
        <fullName evidence="5">FAD-dependent oxidoreductase</fullName>
    </submittedName>
</protein>
<comment type="caution">
    <text evidence="5">The sequence shown here is derived from an EMBL/GenBank/DDBJ whole genome shotgun (WGS) entry which is preliminary data.</text>
</comment>
<dbReference type="InterPro" id="IPR050464">
    <property type="entry name" value="Zeta_carotene_desat/Oxidored"/>
</dbReference>
<gene>
    <name evidence="5" type="ORF">GR138_24555</name>
</gene>
<dbReference type="Pfam" id="PF01593">
    <property type="entry name" value="Amino_oxidase"/>
    <property type="match status" value="1"/>
</dbReference>
<keyword evidence="2" id="KW-0560">Oxidoreductase</keyword>
<name>A0A6N8SHW1_9HYPH</name>
<evidence type="ECO:0000259" key="4">
    <source>
        <dbReference type="Pfam" id="PF01593"/>
    </source>
</evidence>
<dbReference type="AlphaFoldDB" id="A0A6N8SHW1"/>
<dbReference type="PANTHER" id="PTHR42923">
    <property type="entry name" value="PROTOPORPHYRINOGEN OXIDASE"/>
    <property type="match status" value="1"/>
</dbReference>
<evidence type="ECO:0000256" key="3">
    <source>
        <dbReference type="PIRSR" id="PIRSR601613-1"/>
    </source>
</evidence>
<dbReference type="Proteomes" id="UP000435802">
    <property type="component" value="Unassembled WGS sequence"/>
</dbReference>
<organism evidence="5 6">
    <name type="scientific">Shinella kummerowiae</name>
    <dbReference type="NCBI Taxonomy" id="417745"/>
    <lineage>
        <taxon>Bacteria</taxon>
        <taxon>Pseudomonadati</taxon>
        <taxon>Pseudomonadota</taxon>
        <taxon>Alphaproteobacteria</taxon>
        <taxon>Hyphomicrobiales</taxon>
        <taxon>Rhizobiaceae</taxon>
        <taxon>Shinella</taxon>
    </lineage>
</organism>
<comment type="cofactor">
    <cofactor evidence="1">
        <name>FAD</name>
        <dbReference type="ChEBI" id="CHEBI:57692"/>
    </cofactor>
</comment>
<dbReference type="SUPFAM" id="SSF51905">
    <property type="entry name" value="FAD/NAD(P)-binding domain"/>
    <property type="match status" value="1"/>
</dbReference>
<dbReference type="InterPro" id="IPR036188">
    <property type="entry name" value="FAD/NAD-bd_sf"/>
</dbReference>
<proteinExistence type="predicted"/>
<feature type="binding site" evidence="3">
    <location>
        <position position="23"/>
    </location>
    <ligand>
        <name>FAD</name>
        <dbReference type="ChEBI" id="CHEBI:57692"/>
    </ligand>
</feature>
<feature type="binding site" evidence="3">
    <location>
        <begin position="41"/>
        <end position="42"/>
    </location>
    <ligand>
        <name>FAD</name>
        <dbReference type="ChEBI" id="CHEBI:57692"/>
    </ligand>
</feature>
<evidence type="ECO:0000313" key="6">
    <source>
        <dbReference type="Proteomes" id="UP000435802"/>
    </source>
</evidence>
<keyword evidence="6" id="KW-1185">Reference proteome</keyword>
<dbReference type="EMBL" id="WUMK01000010">
    <property type="protein sequence ID" value="MXN48389.1"/>
    <property type="molecule type" value="Genomic_DNA"/>
</dbReference>
<sequence length="461" mass="51148">MAFYERTAGGKRLKIAVVGSGISGLSAAWLLSQRHEVTVYEAADRIGGHSNTVEFESSSGTVAVDTGFIVYNEVTYPNLTALFRALEVPTTASNMSFAVSLNEGAYEYSGGTGLGLFAQKSNLVSPRFWSMMRDLLRFYRSAPRDLAVMGGLSLEDYLNRNGYGRAFRDDHLYPMAAAIWSTPAMQVGAYPAAGFVKFCRNHGLLDLWDRPAWRTVTGGSREYVARMVHRFADRIRLSTPVEAIHRKPGSVEIRSAHGGVSVFDDVVIATHADQALRMLGDASNEERHILGAFRYSRNEAVLHGDPTLMPKRRAAWSSWNYVADTRADTGNGLTQPSITYWMNKLQPLGHAPPTFVTLNPGRAPREETVIRREIYEHPVFDLATDRAQQEVWSLQGVRNTWFCGAHFGSGFHEDGIQAGLAVAEDLGGVRRPWQLEQESSRIVRKMLVRPAERPIGLEVLA</sequence>
<feature type="domain" description="Amine oxidase" evidence="4">
    <location>
        <begin position="22"/>
        <end position="276"/>
    </location>
</feature>
<dbReference type="PRINTS" id="PR00757">
    <property type="entry name" value="AMINEOXDASEF"/>
</dbReference>
<reference evidence="5 6" key="1">
    <citation type="submission" date="2019-12" db="EMBL/GenBank/DDBJ databases">
        <title>Shinella kummerowiae sp. nov., a symbiotic bacterium isolated from root nodules of the herbal legume Kummerowia stipulacea.</title>
        <authorList>
            <person name="Gao J."/>
        </authorList>
    </citation>
    <scope>NUCLEOTIDE SEQUENCE [LARGE SCALE GENOMIC DNA]</scope>
    <source>
        <strain evidence="5 6">CCBAU 25048</strain>
    </source>
</reference>
<dbReference type="PANTHER" id="PTHR42923:SF17">
    <property type="entry name" value="AMINE OXIDASE DOMAIN-CONTAINING PROTEIN"/>
    <property type="match status" value="1"/>
</dbReference>
<evidence type="ECO:0000256" key="1">
    <source>
        <dbReference type="ARBA" id="ARBA00001974"/>
    </source>
</evidence>
<dbReference type="Gene3D" id="3.50.50.60">
    <property type="entry name" value="FAD/NAD(P)-binding domain"/>
    <property type="match status" value="1"/>
</dbReference>
<dbReference type="OrthoDB" id="20837at2"/>
<accession>A0A6N8SHW1</accession>
<evidence type="ECO:0000313" key="5">
    <source>
        <dbReference type="EMBL" id="MXN48389.1"/>
    </source>
</evidence>
<evidence type="ECO:0000256" key="2">
    <source>
        <dbReference type="ARBA" id="ARBA00023002"/>
    </source>
</evidence>
<dbReference type="GO" id="GO:0016491">
    <property type="term" value="F:oxidoreductase activity"/>
    <property type="evidence" value="ECO:0007669"/>
    <property type="project" value="UniProtKB-KW"/>
</dbReference>
<dbReference type="RefSeq" id="WP_160861882.1">
    <property type="nucleotide sequence ID" value="NZ_WUMK01000010.1"/>
</dbReference>
<dbReference type="InterPro" id="IPR002937">
    <property type="entry name" value="Amino_oxidase"/>
</dbReference>
<feature type="binding site" evidence="3">
    <location>
        <position position="241"/>
    </location>
    <ligand>
        <name>substrate</name>
    </ligand>
</feature>